<evidence type="ECO:0000313" key="2">
    <source>
        <dbReference type="Proteomes" id="UP001287356"/>
    </source>
</evidence>
<reference evidence="1" key="2">
    <citation type="submission" date="2023-06" db="EMBL/GenBank/DDBJ databases">
        <authorList>
            <consortium name="Lawrence Berkeley National Laboratory"/>
            <person name="Haridas S."/>
            <person name="Hensen N."/>
            <person name="Bonometti L."/>
            <person name="Westerberg I."/>
            <person name="Brannstrom I.O."/>
            <person name="Guillou S."/>
            <person name="Cros-Aarteil S."/>
            <person name="Calhoun S."/>
            <person name="Kuo A."/>
            <person name="Mondo S."/>
            <person name="Pangilinan J."/>
            <person name="Riley R."/>
            <person name="Labutti K."/>
            <person name="Andreopoulos B."/>
            <person name="Lipzen A."/>
            <person name="Chen C."/>
            <person name="Yanf M."/>
            <person name="Daum C."/>
            <person name="Ng V."/>
            <person name="Clum A."/>
            <person name="Steindorff A."/>
            <person name="Ohm R."/>
            <person name="Martin F."/>
            <person name="Silar P."/>
            <person name="Natvig D."/>
            <person name="Lalanne C."/>
            <person name="Gautier V."/>
            <person name="Ament-Velasquez S.L."/>
            <person name="Kruys A."/>
            <person name="Hutchinson M.I."/>
            <person name="Powell A.J."/>
            <person name="Barry K."/>
            <person name="Miller A.N."/>
            <person name="Grigoriev I.V."/>
            <person name="Debuchy R."/>
            <person name="Gladieux P."/>
            <person name="Thoren M.H."/>
            <person name="Johannesson H."/>
        </authorList>
    </citation>
    <scope>NUCLEOTIDE SEQUENCE</scope>
    <source>
        <strain evidence="1">CBS 958.72</strain>
    </source>
</reference>
<keyword evidence="2" id="KW-1185">Reference proteome</keyword>
<gene>
    <name evidence="1" type="ORF">B0T24DRAFT_676551</name>
</gene>
<dbReference type="Proteomes" id="UP001287356">
    <property type="component" value="Unassembled WGS sequence"/>
</dbReference>
<reference evidence="1" key="1">
    <citation type="journal article" date="2023" name="Mol. Phylogenet. Evol.">
        <title>Genome-scale phylogeny and comparative genomics of the fungal order Sordariales.</title>
        <authorList>
            <person name="Hensen N."/>
            <person name="Bonometti L."/>
            <person name="Westerberg I."/>
            <person name="Brannstrom I.O."/>
            <person name="Guillou S."/>
            <person name="Cros-Aarteil S."/>
            <person name="Calhoun S."/>
            <person name="Haridas S."/>
            <person name="Kuo A."/>
            <person name="Mondo S."/>
            <person name="Pangilinan J."/>
            <person name="Riley R."/>
            <person name="LaButti K."/>
            <person name="Andreopoulos B."/>
            <person name="Lipzen A."/>
            <person name="Chen C."/>
            <person name="Yan M."/>
            <person name="Daum C."/>
            <person name="Ng V."/>
            <person name="Clum A."/>
            <person name="Steindorff A."/>
            <person name="Ohm R.A."/>
            <person name="Martin F."/>
            <person name="Silar P."/>
            <person name="Natvig D.O."/>
            <person name="Lalanne C."/>
            <person name="Gautier V."/>
            <person name="Ament-Velasquez S.L."/>
            <person name="Kruys A."/>
            <person name="Hutchinson M.I."/>
            <person name="Powell A.J."/>
            <person name="Barry K."/>
            <person name="Miller A.N."/>
            <person name="Grigoriev I.V."/>
            <person name="Debuchy R."/>
            <person name="Gladieux P."/>
            <person name="Hiltunen Thoren M."/>
            <person name="Johannesson H."/>
        </authorList>
    </citation>
    <scope>NUCLEOTIDE SEQUENCE</scope>
    <source>
        <strain evidence="1">CBS 958.72</strain>
    </source>
</reference>
<protein>
    <submittedName>
        <fullName evidence="1">Uncharacterized protein</fullName>
    </submittedName>
</protein>
<dbReference type="AlphaFoldDB" id="A0AAE0NA31"/>
<accession>A0AAE0NA31</accession>
<proteinExistence type="predicted"/>
<evidence type="ECO:0000313" key="1">
    <source>
        <dbReference type="EMBL" id="KAK3375628.1"/>
    </source>
</evidence>
<dbReference type="EMBL" id="JAULSN010000003">
    <property type="protein sequence ID" value="KAK3375628.1"/>
    <property type="molecule type" value="Genomic_DNA"/>
</dbReference>
<name>A0AAE0NA31_9PEZI</name>
<sequence length="150" mass="16508">MADPLSIAASSTSVAAAGSAAAKGLYEITDGIGSAGIEVRIYGDEVASFSKLLYHIWSELVRPEGVSILYPLKGIPGTLKPLLDRVRGRESNLRLLGLRLQWVFRTKNKLLFYRSALNAQHKLLQTPLDLIILQAMRDKSPENTQLVLYS</sequence>
<comment type="caution">
    <text evidence="1">The sequence shown here is derived from an EMBL/GenBank/DDBJ whole genome shotgun (WGS) entry which is preliminary data.</text>
</comment>
<organism evidence="1 2">
    <name type="scientific">Lasiosphaeria ovina</name>
    <dbReference type="NCBI Taxonomy" id="92902"/>
    <lineage>
        <taxon>Eukaryota</taxon>
        <taxon>Fungi</taxon>
        <taxon>Dikarya</taxon>
        <taxon>Ascomycota</taxon>
        <taxon>Pezizomycotina</taxon>
        <taxon>Sordariomycetes</taxon>
        <taxon>Sordariomycetidae</taxon>
        <taxon>Sordariales</taxon>
        <taxon>Lasiosphaeriaceae</taxon>
        <taxon>Lasiosphaeria</taxon>
    </lineage>
</organism>